<evidence type="ECO:0000256" key="5">
    <source>
        <dbReference type="ARBA" id="ARBA00022525"/>
    </source>
</evidence>
<keyword evidence="7 15" id="KW-0479">Metal-binding</keyword>
<dbReference type="Gene3D" id="3.40.50.200">
    <property type="entry name" value="Peptidase S8/S53 domain"/>
    <property type="match status" value="1"/>
</dbReference>
<organism evidence="19 20">
    <name type="scientific">Malassezia psittaci</name>
    <dbReference type="NCBI Taxonomy" id="1821823"/>
    <lineage>
        <taxon>Eukaryota</taxon>
        <taxon>Fungi</taxon>
        <taxon>Dikarya</taxon>
        <taxon>Basidiomycota</taxon>
        <taxon>Ustilaginomycotina</taxon>
        <taxon>Malasseziomycetes</taxon>
        <taxon>Malasseziales</taxon>
        <taxon>Malasseziaceae</taxon>
        <taxon>Malassezia</taxon>
    </lineage>
</organism>
<dbReference type="InterPro" id="IPR030400">
    <property type="entry name" value="Sedolisin_dom"/>
</dbReference>
<keyword evidence="5" id="KW-0964">Secreted</keyword>
<dbReference type="PANTHER" id="PTHR14218">
    <property type="entry name" value="PROTEASE S8 TRIPEPTIDYL PEPTIDASE I CLN2"/>
    <property type="match status" value="1"/>
</dbReference>
<evidence type="ECO:0000256" key="16">
    <source>
        <dbReference type="SAM" id="MobiDB-lite"/>
    </source>
</evidence>
<feature type="compositionally biased region" description="Polar residues" evidence="16">
    <location>
        <begin position="591"/>
        <end position="609"/>
    </location>
</feature>
<feature type="binding site" evidence="15">
    <location>
        <position position="562"/>
    </location>
    <ligand>
        <name>Ca(2+)</name>
        <dbReference type="ChEBI" id="CHEBI:29108"/>
    </ligand>
</feature>
<keyword evidence="6 15" id="KW-0645">Protease</keyword>
<dbReference type="SUPFAM" id="SSF54897">
    <property type="entry name" value="Protease propeptides/inhibitors"/>
    <property type="match status" value="1"/>
</dbReference>
<protein>
    <recommendedName>
        <fullName evidence="4">tripeptidyl-peptidase II</fullName>
        <ecNumber evidence="4">3.4.14.10</ecNumber>
    </recommendedName>
</protein>
<evidence type="ECO:0000256" key="10">
    <source>
        <dbReference type="ARBA" id="ARBA00022825"/>
    </source>
</evidence>
<dbReference type="EC" id="3.4.14.10" evidence="4"/>
<evidence type="ECO:0000256" key="8">
    <source>
        <dbReference type="ARBA" id="ARBA00022729"/>
    </source>
</evidence>
<evidence type="ECO:0000256" key="12">
    <source>
        <dbReference type="ARBA" id="ARBA00023026"/>
    </source>
</evidence>
<dbReference type="FunFam" id="3.40.50.200:FF:000015">
    <property type="entry name" value="Tripeptidyl peptidase A"/>
    <property type="match status" value="1"/>
</dbReference>
<reference evidence="19" key="1">
    <citation type="submission" date="2023-02" db="EMBL/GenBank/DDBJ databases">
        <title>Mating type loci evolution in Malassezia.</title>
        <authorList>
            <person name="Coelho M.A."/>
        </authorList>
    </citation>
    <scope>NUCLEOTIDE SEQUENCE</scope>
    <source>
        <strain evidence="19">CBS 14136</strain>
    </source>
</reference>
<evidence type="ECO:0000256" key="1">
    <source>
        <dbReference type="ARBA" id="ARBA00001910"/>
    </source>
</evidence>
<comment type="function">
    <text evidence="2">Secreted tripeptidyl-peptidase which degrades proteins at acidic pHs and is involved in virulence.</text>
</comment>
<keyword evidence="10 15" id="KW-0720">Serine protease</keyword>
<name>A0AAF0F8N1_9BASI</name>
<dbReference type="SMART" id="SM00944">
    <property type="entry name" value="Pro-kuma_activ"/>
    <property type="match status" value="1"/>
</dbReference>
<evidence type="ECO:0000256" key="14">
    <source>
        <dbReference type="ARBA" id="ARBA00023180"/>
    </source>
</evidence>
<sequence>MRRYIAAVILLLALCEIAVAWTDSNWHIRRHHGWTKRVLSDRNSSVRVWLGTALNQTRIQQEIEAISDPCSSRYGEYLDADQTQELLSGADSSTNGVEQWLAKRQIEWKKPVAGMYAVEMPVSDASRHFNTTYHEYEHEDGHRVLFARAHQVPDELLGQATVFGPRLHRADRREKIVSDMSAHQRRSDTQDDALHDLCAAPVQPDCLRRIYGTATYQVQQPDANRVGVAGFLNQVPDWDDVQAYAQKYRPDATNISYTVEFSSAQSNQTFQQAKKHAENEAGLDVEMVVTQAYPIPVTFYSTAGHADHLNDTDDRFASDNEPFLDLFQYLLALPEDQLPSVLSISYSDPEESVPEAYAQRVCMYAGLLGIRGVTLLVGSGDTGVSWQDASECSGGKYQPWFPSTCPYFTSVGGTASPPDEVVANYSNAKYTSGSGFSNYFAQPTWQKSVVDAYVRNSVRSDYYAYFNASGRAYPDVAAQSAMVAVQLHNKIKPMSGTSAAAPIFASVIALLNDVRVSANQPRLGFFNPLLYSSLSSVSDAFYDIQQGSSSGCGTEGFPAAQGWDLASGFGTPNFTSLQQAVLNSSAACKSKPTSSSVSDIWPLSNSQSGASAAAEAEADINREAEDADADADNL</sequence>
<dbReference type="AlphaFoldDB" id="A0AAF0F8N1"/>
<evidence type="ECO:0000256" key="13">
    <source>
        <dbReference type="ARBA" id="ARBA00023145"/>
    </source>
</evidence>
<keyword evidence="13" id="KW-0865">Zymogen</keyword>
<evidence type="ECO:0000256" key="4">
    <source>
        <dbReference type="ARBA" id="ARBA00012462"/>
    </source>
</evidence>
<dbReference type="GO" id="GO:0004252">
    <property type="term" value="F:serine-type endopeptidase activity"/>
    <property type="evidence" value="ECO:0007669"/>
    <property type="project" value="UniProtKB-UniRule"/>
</dbReference>
<evidence type="ECO:0000256" key="6">
    <source>
        <dbReference type="ARBA" id="ARBA00022670"/>
    </source>
</evidence>
<evidence type="ECO:0000256" key="11">
    <source>
        <dbReference type="ARBA" id="ARBA00022837"/>
    </source>
</evidence>
<evidence type="ECO:0000256" key="17">
    <source>
        <dbReference type="SAM" id="SignalP"/>
    </source>
</evidence>
<evidence type="ECO:0000256" key="2">
    <source>
        <dbReference type="ARBA" id="ARBA00002451"/>
    </source>
</evidence>
<evidence type="ECO:0000256" key="3">
    <source>
        <dbReference type="ARBA" id="ARBA00004239"/>
    </source>
</evidence>
<keyword evidence="11 15" id="KW-0106">Calcium</keyword>
<feature type="domain" description="Peptidase S53" evidence="18">
    <location>
        <begin position="201"/>
        <end position="584"/>
    </location>
</feature>
<feature type="region of interest" description="Disordered" evidence="16">
    <location>
        <begin position="591"/>
        <end position="634"/>
    </location>
</feature>
<evidence type="ECO:0000313" key="20">
    <source>
        <dbReference type="Proteomes" id="UP001214628"/>
    </source>
</evidence>
<dbReference type="GO" id="GO:0005576">
    <property type="term" value="C:extracellular region"/>
    <property type="evidence" value="ECO:0007669"/>
    <property type="project" value="UniProtKB-SubCell"/>
</dbReference>
<keyword evidence="12" id="KW-0843">Virulence</keyword>
<feature type="active site" description="Charge relay system" evidence="15">
    <location>
        <position position="498"/>
    </location>
</feature>
<keyword evidence="14" id="KW-0325">Glycoprotein</keyword>
<dbReference type="InterPro" id="IPR036852">
    <property type="entry name" value="Peptidase_S8/S53_dom_sf"/>
</dbReference>
<dbReference type="SUPFAM" id="SSF52743">
    <property type="entry name" value="Subtilisin-like"/>
    <property type="match status" value="1"/>
</dbReference>
<comment type="subcellular location">
    <subcellularLocation>
        <location evidence="3">Secreted</location>
        <location evidence="3">Extracellular space</location>
    </subcellularLocation>
</comment>
<dbReference type="GO" id="GO:0008240">
    <property type="term" value="F:tripeptidyl-peptidase activity"/>
    <property type="evidence" value="ECO:0007669"/>
    <property type="project" value="UniProtKB-EC"/>
</dbReference>
<evidence type="ECO:0000313" key="19">
    <source>
        <dbReference type="EMBL" id="WFD45276.1"/>
    </source>
</evidence>
<dbReference type="CDD" id="cd04056">
    <property type="entry name" value="Peptidases_S53"/>
    <property type="match status" value="1"/>
</dbReference>
<feature type="active site" description="Charge relay system" evidence="15">
    <location>
        <position position="280"/>
    </location>
</feature>
<evidence type="ECO:0000256" key="9">
    <source>
        <dbReference type="ARBA" id="ARBA00022801"/>
    </source>
</evidence>
<feature type="binding site" evidence="15">
    <location>
        <position position="544"/>
    </location>
    <ligand>
        <name>Ca(2+)</name>
        <dbReference type="ChEBI" id="CHEBI:29108"/>
    </ligand>
</feature>
<comment type="catalytic activity">
    <reaction evidence="1">
        <text>Release of an N-terminal tripeptide from a polypeptide.</text>
        <dbReference type="EC" id="3.4.14.10"/>
    </reaction>
</comment>
<dbReference type="Proteomes" id="UP001214628">
    <property type="component" value="Chromosome 8"/>
</dbReference>
<feature type="binding site" evidence="15">
    <location>
        <position position="564"/>
    </location>
    <ligand>
        <name>Ca(2+)</name>
        <dbReference type="ChEBI" id="CHEBI:29108"/>
    </ligand>
</feature>
<keyword evidence="8 17" id="KW-0732">Signal</keyword>
<dbReference type="GO" id="GO:0046872">
    <property type="term" value="F:metal ion binding"/>
    <property type="evidence" value="ECO:0007669"/>
    <property type="project" value="UniProtKB-UniRule"/>
</dbReference>
<feature type="active site" description="Charge relay system" evidence="15">
    <location>
        <position position="284"/>
    </location>
</feature>
<dbReference type="Pfam" id="PF09286">
    <property type="entry name" value="Pro-kuma_activ"/>
    <property type="match status" value="1"/>
</dbReference>
<evidence type="ECO:0000259" key="18">
    <source>
        <dbReference type="PROSITE" id="PS51695"/>
    </source>
</evidence>
<feature type="signal peptide" evidence="17">
    <location>
        <begin position="1"/>
        <end position="20"/>
    </location>
</feature>
<comment type="cofactor">
    <cofactor evidence="15">
        <name>Ca(2+)</name>
        <dbReference type="ChEBI" id="CHEBI:29108"/>
    </cofactor>
    <text evidence="15">Binds 1 Ca(2+) ion per subunit.</text>
</comment>
<dbReference type="GO" id="GO:0006508">
    <property type="term" value="P:proteolysis"/>
    <property type="evidence" value="ECO:0007669"/>
    <property type="project" value="UniProtKB-KW"/>
</dbReference>
<feature type="binding site" evidence="15">
    <location>
        <position position="543"/>
    </location>
    <ligand>
        <name>Ca(2+)</name>
        <dbReference type="ChEBI" id="CHEBI:29108"/>
    </ligand>
</feature>
<dbReference type="PROSITE" id="PS51695">
    <property type="entry name" value="SEDOLISIN"/>
    <property type="match status" value="1"/>
</dbReference>
<keyword evidence="20" id="KW-1185">Reference proteome</keyword>
<gene>
    <name evidence="19" type="ORF">MPSI1_003958</name>
</gene>
<evidence type="ECO:0000256" key="7">
    <source>
        <dbReference type="ARBA" id="ARBA00022723"/>
    </source>
</evidence>
<dbReference type="InterPro" id="IPR050819">
    <property type="entry name" value="Tripeptidyl-peptidase_I"/>
</dbReference>
<accession>A0AAF0F8N1</accession>
<evidence type="ECO:0000256" key="15">
    <source>
        <dbReference type="PROSITE-ProRule" id="PRU01032"/>
    </source>
</evidence>
<dbReference type="EMBL" id="CP118382">
    <property type="protein sequence ID" value="WFD45276.1"/>
    <property type="molecule type" value="Genomic_DNA"/>
</dbReference>
<proteinExistence type="predicted"/>
<keyword evidence="9 15" id="KW-0378">Hydrolase</keyword>
<dbReference type="InterPro" id="IPR015366">
    <property type="entry name" value="S53_propep"/>
</dbReference>
<feature type="chain" id="PRO_5042197239" description="tripeptidyl-peptidase II" evidence="17">
    <location>
        <begin position="21"/>
        <end position="634"/>
    </location>
</feature>
<feature type="compositionally biased region" description="Acidic residues" evidence="16">
    <location>
        <begin position="625"/>
        <end position="634"/>
    </location>
</feature>
<dbReference type="PANTHER" id="PTHR14218:SF15">
    <property type="entry name" value="TRIPEPTIDYL-PEPTIDASE 1"/>
    <property type="match status" value="1"/>
</dbReference>